<dbReference type="SUPFAM" id="SSF53448">
    <property type="entry name" value="Nucleotide-diphospho-sugar transferases"/>
    <property type="match status" value="1"/>
</dbReference>
<gene>
    <name evidence="2" type="ORF">METZ01_LOCUS345940</name>
</gene>
<name>A0A382R5W3_9ZZZZ</name>
<protein>
    <recommendedName>
        <fullName evidence="1">Glycosyltransferase 2-like domain-containing protein</fullName>
    </recommendedName>
</protein>
<accession>A0A382R5W3</accession>
<dbReference type="Gene3D" id="3.90.550.10">
    <property type="entry name" value="Spore Coat Polysaccharide Biosynthesis Protein SpsA, Chain A"/>
    <property type="match status" value="1"/>
</dbReference>
<dbReference type="AlphaFoldDB" id="A0A382R5W3"/>
<dbReference type="PANTHER" id="PTHR48090">
    <property type="entry name" value="UNDECAPRENYL-PHOSPHATE 4-DEOXY-4-FORMAMIDO-L-ARABINOSE TRANSFERASE-RELATED"/>
    <property type="match status" value="1"/>
</dbReference>
<organism evidence="2">
    <name type="scientific">marine metagenome</name>
    <dbReference type="NCBI Taxonomy" id="408172"/>
    <lineage>
        <taxon>unclassified sequences</taxon>
        <taxon>metagenomes</taxon>
        <taxon>ecological metagenomes</taxon>
    </lineage>
</organism>
<dbReference type="CDD" id="cd04179">
    <property type="entry name" value="DPM_DPG-synthase_like"/>
    <property type="match status" value="1"/>
</dbReference>
<feature type="domain" description="Glycosyltransferase 2-like" evidence="1">
    <location>
        <begin position="9"/>
        <end position="141"/>
    </location>
</feature>
<dbReference type="Pfam" id="PF00535">
    <property type="entry name" value="Glycos_transf_2"/>
    <property type="match status" value="1"/>
</dbReference>
<dbReference type="InterPro" id="IPR001173">
    <property type="entry name" value="Glyco_trans_2-like"/>
</dbReference>
<reference evidence="2" key="1">
    <citation type="submission" date="2018-05" db="EMBL/GenBank/DDBJ databases">
        <authorList>
            <person name="Lanie J.A."/>
            <person name="Ng W.-L."/>
            <person name="Kazmierczak K.M."/>
            <person name="Andrzejewski T.M."/>
            <person name="Davidsen T.M."/>
            <person name="Wayne K.J."/>
            <person name="Tettelin H."/>
            <person name="Glass J.I."/>
            <person name="Rusch D."/>
            <person name="Podicherti R."/>
            <person name="Tsui H.-C.T."/>
            <person name="Winkler M.E."/>
        </authorList>
    </citation>
    <scope>NUCLEOTIDE SEQUENCE</scope>
</reference>
<evidence type="ECO:0000313" key="2">
    <source>
        <dbReference type="EMBL" id="SVC93086.1"/>
    </source>
</evidence>
<proteinExistence type="predicted"/>
<sequence length="147" mass="16495">MPFSTPNLSVVILAYRSGETLRGFVGALIRLLSREEPEWELVLVANHFSDDGDNTPEIAKELATSNPRIKAVTQIKKGMMGWDMRSGLEAATGKNLAIIDGDGQMPCEDVIRVYKKLINENLELAKTYRLSRDDGLYRKAISFIYNM</sequence>
<dbReference type="InterPro" id="IPR050256">
    <property type="entry name" value="Glycosyltransferase_2"/>
</dbReference>
<dbReference type="InterPro" id="IPR029044">
    <property type="entry name" value="Nucleotide-diphossugar_trans"/>
</dbReference>
<dbReference type="EMBL" id="UINC01119337">
    <property type="protein sequence ID" value="SVC93086.1"/>
    <property type="molecule type" value="Genomic_DNA"/>
</dbReference>
<feature type="non-terminal residue" evidence="2">
    <location>
        <position position="147"/>
    </location>
</feature>
<evidence type="ECO:0000259" key="1">
    <source>
        <dbReference type="Pfam" id="PF00535"/>
    </source>
</evidence>